<dbReference type="STRING" id="63057.A0A2P5ELU0"/>
<proteinExistence type="predicted"/>
<dbReference type="OrthoDB" id="1896834at2759"/>
<feature type="compositionally biased region" description="Basic residues" evidence="7">
    <location>
        <begin position="174"/>
        <end position="185"/>
    </location>
</feature>
<dbReference type="PANTHER" id="PTHR31072:SF226">
    <property type="entry name" value="TRANSCRIPTION FACTOR TCP18"/>
    <property type="match status" value="1"/>
</dbReference>
<dbReference type="GO" id="GO:0003700">
    <property type="term" value="F:DNA-binding transcription factor activity"/>
    <property type="evidence" value="ECO:0007669"/>
    <property type="project" value="InterPro"/>
</dbReference>
<feature type="region of interest" description="Disordered" evidence="7">
    <location>
        <begin position="293"/>
        <end position="327"/>
    </location>
</feature>
<evidence type="ECO:0000256" key="5">
    <source>
        <dbReference type="ARBA" id="ARBA00023163"/>
    </source>
</evidence>
<evidence type="ECO:0000313" key="10">
    <source>
        <dbReference type="EMBL" id="PON86520.1"/>
    </source>
</evidence>
<feature type="compositionally biased region" description="Low complexity" evidence="7">
    <location>
        <begin position="121"/>
        <end position="135"/>
    </location>
</feature>
<evidence type="ECO:0000259" key="8">
    <source>
        <dbReference type="PROSITE" id="PS51369"/>
    </source>
</evidence>
<dbReference type="EMBL" id="JXTC01000131">
    <property type="protein sequence ID" value="PON86520.1"/>
    <property type="molecule type" value="Genomic_DNA"/>
</dbReference>
<dbReference type="InParanoid" id="A0A2P5ELU0"/>
<reference evidence="11" key="1">
    <citation type="submission" date="2016-06" db="EMBL/GenBank/DDBJ databases">
        <title>Parallel loss of symbiosis genes in relatives of nitrogen-fixing non-legume Parasponia.</title>
        <authorList>
            <person name="Van Velzen R."/>
            <person name="Holmer R."/>
            <person name="Bu F."/>
            <person name="Rutten L."/>
            <person name="Van Zeijl A."/>
            <person name="Liu W."/>
            <person name="Santuari L."/>
            <person name="Cao Q."/>
            <person name="Sharma T."/>
            <person name="Shen D."/>
            <person name="Roswanjaya Y."/>
            <person name="Wardhani T."/>
            <person name="Kalhor M.S."/>
            <person name="Jansen J."/>
            <person name="Van den Hoogen J."/>
            <person name="Gungor B."/>
            <person name="Hartog M."/>
            <person name="Hontelez J."/>
            <person name="Verver J."/>
            <person name="Yang W.-C."/>
            <person name="Schijlen E."/>
            <person name="Repin R."/>
            <person name="Schilthuizen M."/>
            <person name="Schranz E."/>
            <person name="Heidstra R."/>
            <person name="Miyata K."/>
            <person name="Fedorova E."/>
            <person name="Kohlen W."/>
            <person name="Bisseling T."/>
            <person name="Smit S."/>
            <person name="Geurts R."/>
        </authorList>
    </citation>
    <scope>NUCLEOTIDE SEQUENCE [LARGE SCALE GENOMIC DNA]</scope>
    <source>
        <strain evidence="11">cv. RG33-2</strain>
    </source>
</reference>
<feature type="domain" description="R" evidence="9">
    <location>
        <begin position="319"/>
        <end position="336"/>
    </location>
</feature>
<accession>A0A2P5ELU0</accession>
<dbReference type="InterPro" id="IPR005333">
    <property type="entry name" value="Transcription_factor_TCP"/>
</dbReference>
<dbReference type="PROSITE" id="PS51370">
    <property type="entry name" value="R"/>
    <property type="match status" value="1"/>
</dbReference>
<dbReference type="Pfam" id="PF03634">
    <property type="entry name" value="TCP"/>
    <property type="match status" value="1"/>
</dbReference>
<evidence type="ECO:0000256" key="3">
    <source>
        <dbReference type="ARBA" id="ARBA00023015"/>
    </source>
</evidence>
<feature type="compositionally biased region" description="Polar residues" evidence="7">
    <location>
        <begin position="136"/>
        <end position="145"/>
    </location>
</feature>
<evidence type="ECO:0000256" key="7">
    <source>
        <dbReference type="SAM" id="MobiDB-lite"/>
    </source>
</evidence>
<comment type="subcellular location">
    <subcellularLocation>
        <location evidence="1">Nucleus</location>
    </subcellularLocation>
</comment>
<evidence type="ECO:0000256" key="4">
    <source>
        <dbReference type="ARBA" id="ARBA00023125"/>
    </source>
</evidence>
<dbReference type="AlphaFoldDB" id="A0A2P5ELU0"/>
<feature type="compositionally biased region" description="Basic and acidic residues" evidence="7">
    <location>
        <begin position="317"/>
        <end position="327"/>
    </location>
</feature>
<evidence type="ECO:0000256" key="6">
    <source>
        <dbReference type="ARBA" id="ARBA00023242"/>
    </source>
</evidence>
<keyword evidence="6" id="KW-0539">Nucleus</keyword>
<evidence type="ECO:0000256" key="2">
    <source>
        <dbReference type="ARBA" id="ARBA00022473"/>
    </source>
</evidence>
<dbReference type="InterPro" id="IPR017888">
    <property type="entry name" value="CYC/TB1_R_domain"/>
</dbReference>
<keyword evidence="11" id="KW-1185">Reference proteome</keyword>
<keyword evidence="3" id="KW-0805">Transcription regulation</keyword>
<evidence type="ECO:0000259" key="9">
    <source>
        <dbReference type="PROSITE" id="PS51370"/>
    </source>
</evidence>
<evidence type="ECO:0000256" key="1">
    <source>
        <dbReference type="ARBA" id="ARBA00004123"/>
    </source>
</evidence>
<dbReference type="GO" id="GO:2000032">
    <property type="term" value="P:regulation of secondary shoot formation"/>
    <property type="evidence" value="ECO:0007669"/>
    <property type="project" value="TreeGrafter"/>
</dbReference>
<dbReference type="PANTHER" id="PTHR31072">
    <property type="entry name" value="TRANSCRIPTION FACTOR TCP4-RELATED"/>
    <property type="match status" value="1"/>
</dbReference>
<comment type="caution">
    <text evidence="10">The sequence shown here is derived from an EMBL/GenBank/DDBJ whole genome shotgun (WGS) entry which is preliminary data.</text>
</comment>
<feature type="compositionally biased region" description="Low complexity" evidence="7">
    <location>
        <begin position="268"/>
        <end position="277"/>
    </location>
</feature>
<feature type="region of interest" description="Disordered" evidence="7">
    <location>
        <begin position="243"/>
        <end position="278"/>
    </location>
</feature>
<keyword evidence="2" id="KW-0217">Developmental protein</keyword>
<gene>
    <name evidence="10" type="ORF">TorRG33x02_177140</name>
</gene>
<protein>
    <submittedName>
        <fullName evidence="10">TCP transcription factor</fullName>
    </submittedName>
</protein>
<feature type="region of interest" description="Disordered" evidence="7">
    <location>
        <begin position="112"/>
        <end position="185"/>
    </location>
</feature>
<keyword evidence="5" id="KW-0804">Transcription</keyword>
<dbReference type="Proteomes" id="UP000237000">
    <property type="component" value="Unassembled WGS sequence"/>
</dbReference>
<dbReference type="InterPro" id="IPR017887">
    <property type="entry name" value="TF_TCP_subgr"/>
</dbReference>
<keyword evidence="4" id="KW-0238">DNA-binding</keyword>
<dbReference type="GO" id="GO:0043565">
    <property type="term" value="F:sequence-specific DNA binding"/>
    <property type="evidence" value="ECO:0007669"/>
    <property type="project" value="TreeGrafter"/>
</dbReference>
<evidence type="ECO:0000313" key="11">
    <source>
        <dbReference type="Proteomes" id="UP000237000"/>
    </source>
</evidence>
<feature type="compositionally biased region" description="Basic and acidic residues" evidence="7">
    <location>
        <begin position="146"/>
        <end position="166"/>
    </location>
</feature>
<dbReference type="GO" id="GO:0005634">
    <property type="term" value="C:nucleus"/>
    <property type="evidence" value="ECO:0007669"/>
    <property type="project" value="UniProtKB-SubCell"/>
</dbReference>
<feature type="domain" description="TCP" evidence="8">
    <location>
        <begin position="181"/>
        <end position="241"/>
    </location>
</feature>
<sequence length="487" mass="55235">MFPSNTWNIGNDPPISFSHDQSLISINKPYFLNETYNNIVINTTPNSKHQFFYFPSSPLFEEENLVSLSHHQNHHDHLLLHNSSSQPLFVRENNNNNDILSTTDKPHVVVSTADEPHSNKDNINNNINKLDPINPTNLQQKQQQPRPDDLSDLRKNHIRHDDHDDQQQQQQQIPRKRIMVKKDRHSKIMMTTGKRPRHRRMRLSLEVARQFFDLQDMLGYERASKTVEWLLIKARSDIKKLAMESSTTSPTSPTPPGAGGIEKKTTANSNSNSPNNSDYEVVSSLDEVAVDISKPSAANKEMKKRQAISRPRCGFKRPRESRDKARERARERTKLMKSKRDLLAVVNDDQCVHLHDNQDLTGHGLSSWSLETGEEETRTQSGQNNNSNNSLEAVVLQASSSSRHRHHHDHYGFEEPLTSCWHNGQEQYRTCSSTASAAVANLVEECSFLNMGKYYWSPSPSIPSIFNSLQNAATSGSGGPIPGQEVS</sequence>
<name>A0A2P5ELU0_TREOI</name>
<dbReference type="PROSITE" id="PS51369">
    <property type="entry name" value="TCP"/>
    <property type="match status" value="1"/>
</dbReference>
<organism evidence="10 11">
    <name type="scientific">Trema orientale</name>
    <name type="common">Charcoal tree</name>
    <name type="synonym">Celtis orientalis</name>
    <dbReference type="NCBI Taxonomy" id="63057"/>
    <lineage>
        <taxon>Eukaryota</taxon>
        <taxon>Viridiplantae</taxon>
        <taxon>Streptophyta</taxon>
        <taxon>Embryophyta</taxon>
        <taxon>Tracheophyta</taxon>
        <taxon>Spermatophyta</taxon>
        <taxon>Magnoliopsida</taxon>
        <taxon>eudicotyledons</taxon>
        <taxon>Gunneridae</taxon>
        <taxon>Pentapetalae</taxon>
        <taxon>rosids</taxon>
        <taxon>fabids</taxon>
        <taxon>Rosales</taxon>
        <taxon>Cannabaceae</taxon>
        <taxon>Trema</taxon>
    </lineage>
</organism>